<dbReference type="RefSeq" id="WP_329129304.1">
    <property type="nucleotide sequence ID" value="NZ_CP108473.1"/>
</dbReference>
<keyword evidence="2" id="KW-1185">Reference proteome</keyword>
<accession>A0ABZ1VVT3</accession>
<evidence type="ECO:0000313" key="2">
    <source>
        <dbReference type="Proteomes" id="UP001432292"/>
    </source>
</evidence>
<proteinExistence type="predicted"/>
<reference evidence="1" key="1">
    <citation type="submission" date="2022-10" db="EMBL/GenBank/DDBJ databases">
        <title>The complete genomes of actinobacterial strains from the NBC collection.</title>
        <authorList>
            <person name="Joergensen T.S."/>
            <person name="Alvarez Arevalo M."/>
            <person name="Sterndorff E.B."/>
            <person name="Faurdal D."/>
            <person name="Vuksanovic O."/>
            <person name="Mourched A.-S."/>
            <person name="Charusanti P."/>
            <person name="Shaw S."/>
            <person name="Blin K."/>
            <person name="Weber T."/>
        </authorList>
    </citation>
    <scope>NUCLEOTIDE SEQUENCE</scope>
    <source>
        <strain evidence="1">NBC_01256</strain>
    </source>
</reference>
<dbReference type="Proteomes" id="UP001432292">
    <property type="component" value="Chromosome"/>
</dbReference>
<organism evidence="1 2">
    <name type="scientific">Streptomyces caniferus</name>
    <dbReference type="NCBI Taxonomy" id="285557"/>
    <lineage>
        <taxon>Bacteria</taxon>
        <taxon>Bacillati</taxon>
        <taxon>Actinomycetota</taxon>
        <taxon>Actinomycetes</taxon>
        <taxon>Kitasatosporales</taxon>
        <taxon>Streptomycetaceae</taxon>
        <taxon>Streptomyces</taxon>
    </lineage>
</organism>
<sequence>MIVQERAILRLVEAGISIAQTGYSGQDATDDIVADAAAKIAAVVEGTGKEDKVALHHLRNGTPTDAIALTVAELGVPPRGRPCRLGGLTRGRVHP</sequence>
<evidence type="ECO:0000313" key="1">
    <source>
        <dbReference type="EMBL" id="WUS26920.1"/>
    </source>
</evidence>
<name>A0ABZ1VVT3_9ACTN</name>
<dbReference type="EMBL" id="CP108473">
    <property type="protein sequence ID" value="WUS26920.1"/>
    <property type="molecule type" value="Genomic_DNA"/>
</dbReference>
<protein>
    <submittedName>
        <fullName evidence="1">Uncharacterized protein</fullName>
    </submittedName>
</protein>
<gene>
    <name evidence="1" type="ORF">OG727_34110</name>
</gene>